<sequence length="522" mass="59161">MKKKILSLLLATTFLLAACGTKNNANVNEGAKSDGDTTTVQEPLELTMHMHFRNAYVYSEDWPVFKEAAKATNITLKGVAPSSATDTKEVFNLLMVSGDLPDIVEGNDLRDNFIKYGLEGAFVPLEDLIAEHAPNLQAFLDEHPYVKTFCSGPDGHMYFVPYIPDGGVSKGYYIRQDWLDKLGLQQPTNVDELHDVLTAFANNDPNGNGVKDEIPYFTRHVGENFKDNEATRLAHFWGAKTDFYVDENGKVQHGLVSKEFKEGISNVAKWYDEGLIDPEIYTRGGKARDIALGNNIGGFTHDWFGSTAAYNDNLASEIEGFSFQPIAPPADINGKSWEEFNRDLVKPDGWAITSSNEHQVETIKYFDFWFSEEGRRLMNFGIEGVQYDMVDGKPIFKDEIINGESSVQNQLWEIGAQVPIGFYQDFSYELQTYNEVAQKGVNMYTDGDYLIEPFPYISFNEEEQKKFDEIYTNITTYMMEAHQKWVLGAESVDEGWDKYIKTLDDLGFQDLLQIYQAAYDRL</sequence>
<evidence type="ECO:0000313" key="2">
    <source>
        <dbReference type="EMBL" id="SHH88552.1"/>
    </source>
</evidence>
<dbReference type="InterPro" id="IPR006059">
    <property type="entry name" value="SBP"/>
</dbReference>
<gene>
    <name evidence="2" type="ORF">SAMN02745207_02999</name>
</gene>
<dbReference type="Pfam" id="PF01547">
    <property type="entry name" value="SBP_bac_1"/>
    <property type="match status" value="1"/>
</dbReference>
<keyword evidence="3" id="KW-1185">Reference proteome</keyword>
<protein>
    <submittedName>
        <fullName evidence="2">Carbohydrate ABC transporter substrate-binding protein, CUT1 family (TC 3.A.1.1.-)</fullName>
    </submittedName>
</protein>
<dbReference type="OrthoDB" id="2650856at2"/>
<dbReference type="PANTHER" id="PTHR43649:SF17">
    <property type="entry name" value="ABC TRANSPORTER SOLUTE BINDING PROTEIN-SUGAR TRANSPORT"/>
    <property type="match status" value="1"/>
</dbReference>
<name>A0A1M5WMB1_9CLOT</name>
<dbReference type="Proteomes" id="UP000184447">
    <property type="component" value="Unassembled WGS sequence"/>
</dbReference>
<accession>A0A1M5WMB1</accession>
<proteinExistence type="predicted"/>
<feature type="signal peptide" evidence="1">
    <location>
        <begin position="1"/>
        <end position="17"/>
    </location>
</feature>
<dbReference type="InterPro" id="IPR050490">
    <property type="entry name" value="Bact_solute-bd_prot1"/>
</dbReference>
<dbReference type="RefSeq" id="WP_084133588.1">
    <property type="nucleotide sequence ID" value="NZ_FQXM01000018.1"/>
</dbReference>
<dbReference type="Gene3D" id="3.40.190.10">
    <property type="entry name" value="Periplasmic binding protein-like II"/>
    <property type="match status" value="2"/>
</dbReference>
<evidence type="ECO:0000256" key="1">
    <source>
        <dbReference type="SAM" id="SignalP"/>
    </source>
</evidence>
<evidence type="ECO:0000313" key="3">
    <source>
        <dbReference type="Proteomes" id="UP000184447"/>
    </source>
</evidence>
<reference evidence="2 3" key="1">
    <citation type="submission" date="2016-11" db="EMBL/GenBank/DDBJ databases">
        <authorList>
            <person name="Jaros S."/>
            <person name="Januszkiewicz K."/>
            <person name="Wedrychowicz H."/>
        </authorList>
    </citation>
    <scope>NUCLEOTIDE SEQUENCE [LARGE SCALE GENOMIC DNA]</scope>
    <source>
        <strain evidence="2 3">DSM 8605</strain>
    </source>
</reference>
<dbReference type="PROSITE" id="PS51257">
    <property type="entry name" value="PROKAR_LIPOPROTEIN"/>
    <property type="match status" value="1"/>
</dbReference>
<dbReference type="PANTHER" id="PTHR43649">
    <property type="entry name" value="ARABINOSE-BINDING PROTEIN-RELATED"/>
    <property type="match status" value="1"/>
</dbReference>
<dbReference type="SUPFAM" id="SSF53850">
    <property type="entry name" value="Periplasmic binding protein-like II"/>
    <property type="match status" value="1"/>
</dbReference>
<organism evidence="2 3">
    <name type="scientific">Clostridium grantii DSM 8605</name>
    <dbReference type="NCBI Taxonomy" id="1121316"/>
    <lineage>
        <taxon>Bacteria</taxon>
        <taxon>Bacillati</taxon>
        <taxon>Bacillota</taxon>
        <taxon>Clostridia</taxon>
        <taxon>Eubacteriales</taxon>
        <taxon>Clostridiaceae</taxon>
        <taxon>Clostridium</taxon>
    </lineage>
</organism>
<dbReference type="EMBL" id="FQXM01000018">
    <property type="protein sequence ID" value="SHH88552.1"/>
    <property type="molecule type" value="Genomic_DNA"/>
</dbReference>
<dbReference type="STRING" id="1121316.SAMN02745207_02999"/>
<dbReference type="AlphaFoldDB" id="A0A1M5WMB1"/>
<keyword evidence="1" id="KW-0732">Signal</keyword>
<feature type="chain" id="PRO_5038860540" evidence="1">
    <location>
        <begin position="18"/>
        <end position="522"/>
    </location>
</feature>